<evidence type="ECO:0000259" key="3">
    <source>
        <dbReference type="Pfam" id="PF00933"/>
    </source>
</evidence>
<evidence type="ECO:0000313" key="5">
    <source>
        <dbReference type="Proteomes" id="UP001204320"/>
    </source>
</evidence>
<keyword evidence="5" id="KW-1185">Reference proteome</keyword>
<organism evidence="4 5">
    <name type="scientific">Tractidigestivibacter montrealensis</name>
    <dbReference type="NCBI Taxonomy" id="2972466"/>
    <lineage>
        <taxon>Bacteria</taxon>
        <taxon>Bacillati</taxon>
        <taxon>Actinomycetota</taxon>
        <taxon>Coriobacteriia</taxon>
        <taxon>Coriobacteriales</taxon>
        <taxon>Atopobiaceae</taxon>
        <taxon>Tractidigestivibacter</taxon>
    </lineage>
</organism>
<dbReference type="SUPFAM" id="SSF51445">
    <property type="entry name" value="(Trans)glycosidases"/>
    <property type="match status" value="1"/>
</dbReference>
<dbReference type="InterPro" id="IPR001764">
    <property type="entry name" value="Glyco_hydro_3_N"/>
</dbReference>
<dbReference type="PANTHER" id="PTHR42715:SF10">
    <property type="entry name" value="BETA-GLUCOSIDASE"/>
    <property type="match status" value="1"/>
</dbReference>
<dbReference type="InterPro" id="IPR036962">
    <property type="entry name" value="Glyco_hydro_3_N_sf"/>
</dbReference>
<dbReference type="Gene3D" id="3.20.20.300">
    <property type="entry name" value="Glycoside hydrolase, family 3, N-terminal domain"/>
    <property type="match status" value="1"/>
</dbReference>
<dbReference type="PRINTS" id="PR00133">
    <property type="entry name" value="GLHYDRLASE3"/>
</dbReference>
<name>A0ABT1Z819_9ACTN</name>
<sequence length="216" mass="24091">MNMHRSPFSGRNYEYYSEDPLLTGALARAMVDGGASCGMVNMLKHFCVYDQETSRREHLCTWATEQAVREIYARPFEMVVKSSSRRAVPALDVSTGEQAQTKVNVPLSIMSCYSFLGNTWGGGREDLQTGLLRDEWGFDGVVLSDFNVDDYYMDHDQGIAAGTDLMLATAAMGTVDDPRSAYTLNNLHRSVHRYLYVVVNSNAMNGILPTVRVTYS</sequence>
<proteinExistence type="inferred from homology"/>
<comment type="caution">
    <text evidence="4">The sequence shown here is derived from an EMBL/GenBank/DDBJ whole genome shotgun (WGS) entry which is preliminary data.</text>
</comment>
<accession>A0ABT1Z819</accession>
<dbReference type="Proteomes" id="UP001204320">
    <property type="component" value="Unassembled WGS sequence"/>
</dbReference>
<evidence type="ECO:0000313" key="4">
    <source>
        <dbReference type="EMBL" id="MCR9036357.1"/>
    </source>
</evidence>
<evidence type="ECO:0000256" key="1">
    <source>
        <dbReference type="ARBA" id="ARBA00005336"/>
    </source>
</evidence>
<dbReference type="InterPro" id="IPR017853">
    <property type="entry name" value="GH"/>
</dbReference>
<protein>
    <recommendedName>
        <fullName evidence="3">Glycoside hydrolase family 3 N-terminal domain-containing protein</fullName>
    </recommendedName>
</protein>
<dbReference type="EMBL" id="JANSKA010000003">
    <property type="protein sequence ID" value="MCR9036357.1"/>
    <property type="molecule type" value="Genomic_DNA"/>
</dbReference>
<dbReference type="InterPro" id="IPR050288">
    <property type="entry name" value="Cellulose_deg_GH3"/>
</dbReference>
<dbReference type="Pfam" id="PF00933">
    <property type="entry name" value="Glyco_hydro_3"/>
    <property type="match status" value="1"/>
</dbReference>
<comment type="similarity">
    <text evidence="1">Belongs to the glycosyl hydrolase 3 family.</text>
</comment>
<feature type="domain" description="Glycoside hydrolase family 3 N-terminal" evidence="3">
    <location>
        <begin position="4"/>
        <end position="169"/>
    </location>
</feature>
<dbReference type="PANTHER" id="PTHR42715">
    <property type="entry name" value="BETA-GLUCOSIDASE"/>
    <property type="match status" value="1"/>
</dbReference>
<reference evidence="4 5" key="1">
    <citation type="submission" date="2022-08" db="EMBL/GenBank/DDBJ databases">
        <title>Tractidigestivibacter montrealensis type strain KD21.</title>
        <authorList>
            <person name="Diop K."/>
            <person name="Richard C."/>
            <person name="Routy B."/>
        </authorList>
    </citation>
    <scope>NUCLEOTIDE SEQUENCE [LARGE SCALE GENOMIC DNA]</scope>
    <source>
        <strain evidence="4 5">KD21</strain>
    </source>
</reference>
<gene>
    <name evidence="4" type="ORF">NVS32_05260</name>
</gene>
<evidence type="ECO:0000256" key="2">
    <source>
        <dbReference type="ARBA" id="ARBA00022801"/>
    </source>
</evidence>
<keyword evidence="2" id="KW-0378">Hydrolase</keyword>